<proteinExistence type="predicted"/>
<feature type="compositionally biased region" description="Low complexity" evidence="1">
    <location>
        <begin position="428"/>
        <end position="439"/>
    </location>
</feature>
<accession>A0ABW6THJ0</accession>
<organism evidence="3 4">
    <name type="scientific">Nocardia elegans</name>
    <dbReference type="NCBI Taxonomy" id="300029"/>
    <lineage>
        <taxon>Bacteria</taxon>
        <taxon>Bacillati</taxon>
        <taxon>Actinomycetota</taxon>
        <taxon>Actinomycetes</taxon>
        <taxon>Mycobacteriales</taxon>
        <taxon>Nocardiaceae</taxon>
        <taxon>Nocardia</taxon>
    </lineage>
</organism>
<comment type="caution">
    <text evidence="3">The sequence shown here is derived from an EMBL/GenBank/DDBJ whole genome shotgun (WGS) entry which is preliminary data.</text>
</comment>
<dbReference type="Proteomes" id="UP001602089">
    <property type="component" value="Unassembled WGS sequence"/>
</dbReference>
<gene>
    <name evidence="3" type="ORF">ACFYY5_16385</name>
</gene>
<sequence>MTTPLPSLTDYNHALENPELAFPNDPVLAKSVPDRNTLGDPESATGGFAIMFQLVSGNTRYAVRCFHRQVGGGTDHTLAQRYEAISRFIRRNQSHGFLVDVAFSSKGILVGGHQFPIVRMPFVDGLPLGYWVDDNSDDAKALNLVREQINDAVKALATLGAAHGDLQHGNIMVGRDGSIRLIDYDGLYLPELAPLGALDAGHINYQHPGRSGAYDAGLDLFAASVIDLSLDAIARDSTLWEDFGDPGDKLLFDASDFADPAKSKVLERLEAMPSVADKARRLKAACLTDYDHIARALAGVSVSPRKGPALTAAAHVFLAATEVVELRQREGQQVTVHGTVESTKYLADKRVALINFGDYKAAAFAIVAFGATAKSLQEQYGYDLNRLVGQSITMTGYVRLYKSKYTPLLTPQFQLQRVGQLRMPNLAPSPTSFSASTTTRGMPRTSGAGPGSTHMSTATASGARSYTTAFPKTPRSTGAFSKSTSSSSTSFGTGASSHTSSGSSRTTDWQWAYTPPPPPPRPTPPIFTTSMFDSPPRSVHRPSYRVPYTSPYGAQFRPSTAPRPRRKSSTTWAIIAIVIALVFFLLTRCAALLEHPSHRHTSTAAPSPSIGLQSPSRNLACRIIPDGPDAGVRCDARTITFTPPPAFGCTAMNYGHAVGFAADEGPAVFMCVDDSLVNESLPVAEYGTTTRGGPFSCTSGEDGITCRDDRTGHGLHIERDDYQLF</sequence>
<feature type="region of interest" description="Disordered" evidence="1">
    <location>
        <begin position="425"/>
        <end position="545"/>
    </location>
</feature>
<dbReference type="InterPro" id="IPR011009">
    <property type="entry name" value="Kinase-like_dom_sf"/>
</dbReference>
<reference evidence="3 4" key="1">
    <citation type="submission" date="2024-10" db="EMBL/GenBank/DDBJ databases">
        <title>The Natural Products Discovery Center: Release of the First 8490 Sequenced Strains for Exploring Actinobacteria Biosynthetic Diversity.</title>
        <authorList>
            <person name="Kalkreuter E."/>
            <person name="Kautsar S.A."/>
            <person name="Yang D."/>
            <person name="Bader C.D."/>
            <person name="Teijaro C.N."/>
            <person name="Fluegel L."/>
            <person name="Davis C.M."/>
            <person name="Simpson J.R."/>
            <person name="Lauterbach L."/>
            <person name="Steele A.D."/>
            <person name="Gui C."/>
            <person name="Meng S."/>
            <person name="Li G."/>
            <person name="Viehrig K."/>
            <person name="Ye F."/>
            <person name="Su P."/>
            <person name="Kiefer A.F."/>
            <person name="Nichols A."/>
            <person name="Cepeda A.J."/>
            <person name="Yan W."/>
            <person name="Fan B."/>
            <person name="Jiang Y."/>
            <person name="Adhikari A."/>
            <person name="Zheng C.-J."/>
            <person name="Schuster L."/>
            <person name="Cowan T.M."/>
            <person name="Smanski M.J."/>
            <person name="Chevrette M.G."/>
            <person name="De Carvalho L.P.S."/>
            <person name="Shen B."/>
        </authorList>
    </citation>
    <scope>NUCLEOTIDE SEQUENCE [LARGE SCALE GENOMIC DNA]</scope>
    <source>
        <strain evidence="3 4">NPDC001867</strain>
    </source>
</reference>
<dbReference type="Pfam" id="PF20341">
    <property type="entry name" value="DUF6636"/>
    <property type="match status" value="1"/>
</dbReference>
<feature type="compositionally biased region" description="Low complexity" evidence="1">
    <location>
        <begin position="475"/>
        <end position="507"/>
    </location>
</feature>
<feature type="compositionally biased region" description="Polar residues" evidence="1">
    <location>
        <begin position="453"/>
        <end position="470"/>
    </location>
</feature>
<dbReference type="InterPro" id="IPR046576">
    <property type="entry name" value="DUF6636"/>
</dbReference>
<evidence type="ECO:0000313" key="3">
    <source>
        <dbReference type="EMBL" id="MFF4024414.1"/>
    </source>
</evidence>
<dbReference type="RefSeq" id="WP_387130323.1">
    <property type="nucleotide sequence ID" value="NZ_JBIATK010000004.1"/>
</dbReference>
<evidence type="ECO:0000256" key="1">
    <source>
        <dbReference type="SAM" id="MobiDB-lite"/>
    </source>
</evidence>
<dbReference type="SUPFAM" id="SSF56112">
    <property type="entry name" value="Protein kinase-like (PK-like)"/>
    <property type="match status" value="1"/>
</dbReference>
<name>A0ABW6THJ0_9NOCA</name>
<feature type="compositionally biased region" description="Pro residues" evidence="1">
    <location>
        <begin position="514"/>
        <end position="525"/>
    </location>
</feature>
<keyword evidence="2" id="KW-0472">Membrane</keyword>
<keyword evidence="2" id="KW-1133">Transmembrane helix</keyword>
<feature type="transmembrane region" description="Helical" evidence="2">
    <location>
        <begin position="572"/>
        <end position="593"/>
    </location>
</feature>
<evidence type="ECO:0000256" key="2">
    <source>
        <dbReference type="SAM" id="Phobius"/>
    </source>
</evidence>
<keyword evidence="4" id="KW-1185">Reference proteome</keyword>
<evidence type="ECO:0000313" key="4">
    <source>
        <dbReference type="Proteomes" id="UP001602089"/>
    </source>
</evidence>
<dbReference type="EMBL" id="JBIATK010000004">
    <property type="protein sequence ID" value="MFF4024414.1"/>
    <property type="molecule type" value="Genomic_DNA"/>
</dbReference>
<protein>
    <submittedName>
        <fullName evidence="3">DUF6636 domain-containing protein</fullName>
    </submittedName>
</protein>
<keyword evidence="2" id="KW-0812">Transmembrane</keyword>